<name>A0A1F4USS8_UNCKA</name>
<proteinExistence type="predicted"/>
<dbReference type="Pfam" id="PF13196">
    <property type="entry name" value="DUF4012"/>
    <property type="match status" value="1"/>
</dbReference>
<gene>
    <name evidence="2" type="ORF">A2713_00635</name>
</gene>
<keyword evidence="1" id="KW-0472">Membrane</keyword>
<dbReference type="InterPro" id="IPR025101">
    <property type="entry name" value="DUF4012"/>
</dbReference>
<evidence type="ECO:0000313" key="3">
    <source>
        <dbReference type="Proteomes" id="UP000176444"/>
    </source>
</evidence>
<keyword evidence="1" id="KW-0812">Transmembrane</keyword>
<protein>
    <recommendedName>
        <fullName evidence="4">DUF4012 domain-containing protein</fullName>
    </recommendedName>
</protein>
<accession>A0A1F4USS8</accession>
<evidence type="ECO:0000256" key="1">
    <source>
        <dbReference type="SAM" id="Phobius"/>
    </source>
</evidence>
<organism evidence="2 3">
    <name type="scientific">candidate division WWE3 bacterium RIFCSPHIGHO2_01_FULL_35_17</name>
    <dbReference type="NCBI Taxonomy" id="1802614"/>
    <lineage>
        <taxon>Bacteria</taxon>
        <taxon>Katanobacteria</taxon>
    </lineage>
</organism>
<dbReference type="AlphaFoldDB" id="A0A1F4USS8"/>
<comment type="caution">
    <text evidence="2">The sequence shown here is derived from an EMBL/GenBank/DDBJ whole genome shotgun (WGS) entry which is preliminary data.</text>
</comment>
<dbReference type="EMBL" id="MEUX01000003">
    <property type="protein sequence ID" value="OGC48008.1"/>
    <property type="molecule type" value="Genomic_DNA"/>
</dbReference>
<sequence>MNESKIIKILIGLFLILVVFGGFMVWQQSWFSLLWPSQFTQEGNILTNLSFLSGIAGFSQEKTYLLLFQNNLELRPGGGYLGNFGILKIKNGQIISFEVHDTNIFDGFSKIKTEPPQPIKNYLGIDNWQMRDANWSPDFPTSAKQAEYFYHLQGGQEEFDGVIGVNASVLPDLLELIGPIYLKEFDLNFTKDNVLYQLEYEIEKGYVQRNIEAGERKTVFKKLVNEVLEKLKQKNLWQWRQLKDLVIKELEEKNIILYFKDPDIQKEILRLNWTGKINEEFDGDYLMLVEANLGAKKSNFFIKREIEYHIDLNGQKPQAELQIKYYHQGKENDWFNDDYKAFLRIYVPKGSWFIKEEDANNETNFSEEFNKTIFGRWIEIKTGQTKIIKYKYTLPETIKKEKNYKILIQKQAGVHELPFEITLKDAGGQNFKIKKTIKKDWEGIAFLKR</sequence>
<evidence type="ECO:0000313" key="2">
    <source>
        <dbReference type="EMBL" id="OGC48008.1"/>
    </source>
</evidence>
<reference evidence="2 3" key="1">
    <citation type="journal article" date="2016" name="Nat. Commun.">
        <title>Thousands of microbial genomes shed light on interconnected biogeochemical processes in an aquifer system.</title>
        <authorList>
            <person name="Anantharaman K."/>
            <person name="Brown C.T."/>
            <person name="Hug L.A."/>
            <person name="Sharon I."/>
            <person name="Castelle C.J."/>
            <person name="Probst A.J."/>
            <person name="Thomas B.C."/>
            <person name="Singh A."/>
            <person name="Wilkins M.J."/>
            <person name="Karaoz U."/>
            <person name="Brodie E.L."/>
            <person name="Williams K.H."/>
            <person name="Hubbard S.S."/>
            <person name="Banfield J.F."/>
        </authorList>
    </citation>
    <scope>NUCLEOTIDE SEQUENCE [LARGE SCALE GENOMIC DNA]</scope>
</reference>
<feature type="transmembrane region" description="Helical" evidence="1">
    <location>
        <begin position="6"/>
        <end position="26"/>
    </location>
</feature>
<evidence type="ECO:0008006" key="4">
    <source>
        <dbReference type="Google" id="ProtNLM"/>
    </source>
</evidence>
<dbReference type="Proteomes" id="UP000176444">
    <property type="component" value="Unassembled WGS sequence"/>
</dbReference>
<keyword evidence="1" id="KW-1133">Transmembrane helix</keyword>